<dbReference type="InterPro" id="IPR020568">
    <property type="entry name" value="Ribosomal_Su5_D2-typ_SF"/>
</dbReference>
<evidence type="ECO:0000259" key="10">
    <source>
        <dbReference type="Pfam" id="PF00288"/>
    </source>
</evidence>
<keyword evidence="4 9" id="KW-0808">Transferase</keyword>
<dbReference type="EC" id="2.7.1.148" evidence="2 9"/>
<comment type="pathway">
    <text evidence="9">Isoprenoid biosynthesis; isopentenyl diphosphate biosynthesis via DXP pathway; isopentenyl diphosphate from 1-deoxy-D-xylulose 5-phosphate: step 3/6.</text>
</comment>
<dbReference type="GO" id="GO:0019288">
    <property type="term" value="P:isopentenyl diphosphate biosynthetic process, methylerythritol 4-phosphate pathway"/>
    <property type="evidence" value="ECO:0007669"/>
    <property type="project" value="UniProtKB-UniRule"/>
</dbReference>
<dbReference type="GO" id="GO:0016114">
    <property type="term" value="P:terpenoid biosynthetic process"/>
    <property type="evidence" value="ECO:0007669"/>
    <property type="project" value="UniProtKB-UniRule"/>
</dbReference>
<dbReference type="GO" id="GO:0050515">
    <property type="term" value="F:4-(cytidine 5'-diphospho)-2-C-methyl-D-erythritol kinase activity"/>
    <property type="evidence" value="ECO:0007669"/>
    <property type="project" value="UniProtKB-UniRule"/>
</dbReference>
<dbReference type="SUPFAM" id="SSF54211">
    <property type="entry name" value="Ribosomal protein S5 domain 2-like"/>
    <property type="match status" value="1"/>
</dbReference>
<accession>A0A923NNG2</accession>
<comment type="catalytic activity">
    <reaction evidence="9">
        <text>4-CDP-2-C-methyl-D-erythritol + ATP = 4-CDP-2-C-methyl-D-erythritol 2-phosphate + ADP + H(+)</text>
        <dbReference type="Rhea" id="RHEA:18437"/>
        <dbReference type="ChEBI" id="CHEBI:15378"/>
        <dbReference type="ChEBI" id="CHEBI:30616"/>
        <dbReference type="ChEBI" id="CHEBI:57823"/>
        <dbReference type="ChEBI" id="CHEBI:57919"/>
        <dbReference type="ChEBI" id="CHEBI:456216"/>
        <dbReference type="EC" id="2.7.1.148"/>
    </reaction>
</comment>
<dbReference type="AlphaFoldDB" id="A0A923NNG2"/>
<proteinExistence type="inferred from homology"/>
<dbReference type="Gene3D" id="3.30.230.10">
    <property type="match status" value="1"/>
</dbReference>
<evidence type="ECO:0000259" key="11">
    <source>
        <dbReference type="Pfam" id="PF08544"/>
    </source>
</evidence>
<dbReference type="InterPro" id="IPR004424">
    <property type="entry name" value="IspE"/>
</dbReference>
<keyword evidence="5 9" id="KW-0547">Nucleotide-binding</keyword>
<organism evidence="12 13">
    <name type="scientific">Zhenpiania hominis</name>
    <dbReference type="NCBI Taxonomy" id="2763644"/>
    <lineage>
        <taxon>Bacteria</taxon>
        <taxon>Bacillati</taxon>
        <taxon>Bacillota</taxon>
        <taxon>Clostridia</taxon>
        <taxon>Peptostreptococcales</taxon>
        <taxon>Anaerovoracaceae</taxon>
        <taxon>Zhenpiania</taxon>
    </lineage>
</organism>
<dbReference type="PIRSF" id="PIRSF010376">
    <property type="entry name" value="IspE"/>
    <property type="match status" value="1"/>
</dbReference>
<comment type="function">
    <text evidence="9">Catalyzes the phosphorylation of the position 2 hydroxy group of 4-diphosphocytidyl-2C-methyl-D-erythritol.</text>
</comment>
<dbReference type="Pfam" id="PF08544">
    <property type="entry name" value="GHMP_kinases_C"/>
    <property type="match status" value="1"/>
</dbReference>
<dbReference type="EMBL" id="JACRYT010000028">
    <property type="protein sequence ID" value="MBC6681201.1"/>
    <property type="molecule type" value="Genomic_DNA"/>
</dbReference>
<dbReference type="InterPro" id="IPR036554">
    <property type="entry name" value="GHMP_kinase_C_sf"/>
</dbReference>
<comment type="similarity">
    <text evidence="1 9">Belongs to the GHMP kinase family. IspE subfamily.</text>
</comment>
<keyword evidence="7 9" id="KW-0067">ATP-binding</keyword>
<evidence type="ECO:0000256" key="9">
    <source>
        <dbReference type="HAMAP-Rule" id="MF_00061"/>
    </source>
</evidence>
<dbReference type="SUPFAM" id="SSF55060">
    <property type="entry name" value="GHMP Kinase, C-terminal domain"/>
    <property type="match status" value="1"/>
</dbReference>
<reference evidence="12" key="1">
    <citation type="submission" date="2020-08" db="EMBL/GenBank/DDBJ databases">
        <title>Genome public.</title>
        <authorList>
            <person name="Liu C."/>
            <person name="Sun Q."/>
        </authorList>
    </citation>
    <scope>NUCLEOTIDE SEQUENCE</scope>
    <source>
        <strain evidence="12">BX12</strain>
    </source>
</reference>
<evidence type="ECO:0000256" key="8">
    <source>
        <dbReference type="ARBA" id="ARBA00032554"/>
    </source>
</evidence>
<evidence type="ECO:0000256" key="6">
    <source>
        <dbReference type="ARBA" id="ARBA00022777"/>
    </source>
</evidence>
<evidence type="ECO:0000256" key="2">
    <source>
        <dbReference type="ARBA" id="ARBA00012052"/>
    </source>
</evidence>
<gene>
    <name evidence="9 12" type="primary">ispE</name>
    <name evidence="12" type="ORF">H9L42_15365</name>
</gene>
<evidence type="ECO:0000256" key="3">
    <source>
        <dbReference type="ARBA" id="ARBA00017473"/>
    </source>
</evidence>
<evidence type="ECO:0000256" key="7">
    <source>
        <dbReference type="ARBA" id="ARBA00022840"/>
    </source>
</evidence>
<dbReference type="NCBIfam" id="TIGR00154">
    <property type="entry name" value="ispE"/>
    <property type="match status" value="1"/>
</dbReference>
<dbReference type="HAMAP" id="MF_00061">
    <property type="entry name" value="IspE"/>
    <property type="match status" value="1"/>
</dbReference>
<dbReference type="InterPro" id="IPR013750">
    <property type="entry name" value="GHMP_kinase_C_dom"/>
</dbReference>
<dbReference type="InterPro" id="IPR014721">
    <property type="entry name" value="Ribsml_uS5_D2-typ_fold_subgr"/>
</dbReference>
<dbReference type="PANTHER" id="PTHR43527">
    <property type="entry name" value="4-DIPHOSPHOCYTIDYL-2-C-METHYL-D-ERYTHRITOL KINASE, CHLOROPLASTIC"/>
    <property type="match status" value="1"/>
</dbReference>
<dbReference type="RefSeq" id="WP_187304298.1">
    <property type="nucleotide sequence ID" value="NZ_CBCTON010000012.1"/>
</dbReference>
<dbReference type="Proteomes" id="UP000602647">
    <property type="component" value="Unassembled WGS sequence"/>
</dbReference>
<evidence type="ECO:0000256" key="5">
    <source>
        <dbReference type="ARBA" id="ARBA00022741"/>
    </source>
</evidence>
<dbReference type="GO" id="GO:0005524">
    <property type="term" value="F:ATP binding"/>
    <property type="evidence" value="ECO:0007669"/>
    <property type="project" value="UniProtKB-UniRule"/>
</dbReference>
<dbReference type="Pfam" id="PF00288">
    <property type="entry name" value="GHMP_kinases_N"/>
    <property type="match status" value="1"/>
</dbReference>
<evidence type="ECO:0000256" key="1">
    <source>
        <dbReference type="ARBA" id="ARBA00009684"/>
    </source>
</evidence>
<keyword evidence="13" id="KW-1185">Reference proteome</keyword>
<comment type="caution">
    <text evidence="9">Lacks conserved residue(s) required for the propagation of feature annotation.</text>
</comment>
<evidence type="ECO:0000313" key="13">
    <source>
        <dbReference type="Proteomes" id="UP000602647"/>
    </source>
</evidence>
<name>A0A923NNG2_9FIRM</name>
<evidence type="ECO:0000313" key="12">
    <source>
        <dbReference type="EMBL" id="MBC6681201.1"/>
    </source>
</evidence>
<protein>
    <recommendedName>
        <fullName evidence="3 9">4-diphosphocytidyl-2-C-methyl-D-erythritol kinase</fullName>
        <shortName evidence="9">CMK</shortName>
        <ecNumber evidence="2 9">2.7.1.148</ecNumber>
    </recommendedName>
    <alternativeName>
        <fullName evidence="8 9">4-(cytidine-5'-diphospho)-2-C-methyl-D-erythritol kinase</fullName>
    </alternativeName>
</protein>
<comment type="caution">
    <text evidence="12">The sequence shown here is derived from an EMBL/GenBank/DDBJ whole genome shotgun (WGS) entry which is preliminary data.</text>
</comment>
<keyword evidence="6 9" id="KW-0418">Kinase</keyword>
<evidence type="ECO:0000256" key="4">
    <source>
        <dbReference type="ARBA" id="ARBA00022679"/>
    </source>
</evidence>
<feature type="active site" evidence="9">
    <location>
        <position position="150"/>
    </location>
</feature>
<dbReference type="InterPro" id="IPR006204">
    <property type="entry name" value="GHMP_kinase_N_dom"/>
</dbReference>
<feature type="domain" description="GHMP kinase C-terminal" evidence="11">
    <location>
        <begin position="229"/>
        <end position="304"/>
    </location>
</feature>
<sequence length="315" mass="35140">MKRIQVRAYGKINLCLDVLRRLENGYHEVEMVMQQILLHDDVDVKWSEGTRQTRSEADDAFQIEVSTNRPYLPRDERNLAYKAAKQMYLAYGAERQGKVRIDIKKRIPVAAGLAGGSCNGAAVLHALNLLWGLRLKLPELCAVGAELGSDVPFSLMGQAKANPELGLADEPMASHCAIARGTGTDLEPIAGLKSHLLLTKPPMGVSTAEVYKGLELDSITEHPNIAELKEALAGKNYRKIQKNMVNVLENFTLTRYPKVMYTKNKVKRLLGEEAVLMSGSGPTIFALCKTREEAQHACEQLKKENRETFWTRTTY</sequence>
<dbReference type="PANTHER" id="PTHR43527:SF2">
    <property type="entry name" value="4-DIPHOSPHOCYTIDYL-2-C-METHYL-D-ERYTHRITOL KINASE, CHLOROPLASTIC"/>
    <property type="match status" value="1"/>
</dbReference>
<keyword evidence="9" id="KW-0414">Isoprene biosynthesis</keyword>
<feature type="active site" evidence="9">
    <location>
        <position position="11"/>
    </location>
</feature>
<dbReference type="Gene3D" id="3.30.70.890">
    <property type="entry name" value="GHMP kinase, C-terminal domain"/>
    <property type="match status" value="1"/>
</dbReference>
<feature type="domain" description="GHMP kinase N-terminal" evidence="10">
    <location>
        <begin position="78"/>
        <end position="158"/>
    </location>
</feature>